<evidence type="ECO:0000313" key="3">
    <source>
        <dbReference type="EMBL" id="MDQ0335387.1"/>
    </source>
</evidence>
<comment type="caution">
    <text evidence="2">The sequence shown here is derived from an EMBL/GenBank/DDBJ whole genome shotgun (WGS) entry which is preliminary data.</text>
</comment>
<name>A0A9X0YKS9_9FLAO</name>
<organism evidence="2 4">
    <name type="scientific">Formosa algae</name>
    <dbReference type="NCBI Taxonomy" id="225843"/>
    <lineage>
        <taxon>Bacteria</taxon>
        <taxon>Pseudomonadati</taxon>
        <taxon>Bacteroidota</taxon>
        <taxon>Flavobacteriia</taxon>
        <taxon>Flavobacteriales</taxon>
        <taxon>Flavobacteriaceae</taxon>
        <taxon>Formosa</taxon>
    </lineage>
</organism>
<dbReference type="Proteomes" id="UP001231587">
    <property type="component" value="Unassembled WGS sequence"/>
</dbReference>
<proteinExistence type="predicted"/>
<evidence type="ECO:0000313" key="5">
    <source>
        <dbReference type="Proteomes" id="UP001231587"/>
    </source>
</evidence>
<evidence type="ECO:0000313" key="2">
    <source>
        <dbReference type="EMBL" id="MBP1839788.1"/>
    </source>
</evidence>
<keyword evidence="5" id="KW-1185">Reference proteome</keyword>
<keyword evidence="1" id="KW-0472">Membrane</keyword>
<accession>A0A9X0YKS9</accession>
<dbReference type="AlphaFoldDB" id="A0A9X0YKS9"/>
<keyword evidence="1" id="KW-0812">Transmembrane</keyword>
<sequence>MVLNNIEHLLEKYENGDTTLQEEAQLRAYFEQEDIAPHLEVYKPLFAYFKASQDDTYTKDIPLKTKKTNMYSWLTVAAVAVLMLGFYFKSSQNVTTIDNDLGTIQDPQLAYNEVVKSLELISKSLNKGAATVGYLESYNTGMATVGYINELEQSTNIIFKNKN</sequence>
<evidence type="ECO:0000313" key="4">
    <source>
        <dbReference type="Proteomes" id="UP001138672"/>
    </source>
</evidence>
<protein>
    <recommendedName>
        <fullName evidence="6">DUF3379 domain-containing protein</fullName>
    </recommendedName>
</protein>
<dbReference type="EMBL" id="JAGGJQ010000004">
    <property type="protein sequence ID" value="MBP1839788.1"/>
    <property type="molecule type" value="Genomic_DNA"/>
</dbReference>
<dbReference type="Proteomes" id="UP001138672">
    <property type="component" value="Unassembled WGS sequence"/>
</dbReference>
<dbReference type="OrthoDB" id="1098521at2"/>
<evidence type="ECO:0008006" key="6">
    <source>
        <dbReference type="Google" id="ProtNLM"/>
    </source>
</evidence>
<evidence type="ECO:0000256" key="1">
    <source>
        <dbReference type="SAM" id="Phobius"/>
    </source>
</evidence>
<dbReference type="RefSeq" id="WP_057783258.1">
    <property type="nucleotide sequence ID" value="NZ_JAGGJQ010000004.1"/>
</dbReference>
<reference evidence="2" key="1">
    <citation type="submission" date="2021-03" db="EMBL/GenBank/DDBJ databases">
        <title>Genomic Encyclopedia of Type Strains, Phase IV (KMG-IV): sequencing the most valuable type-strain genomes for metagenomic binning, comparative biology and taxonomic classification.</title>
        <authorList>
            <person name="Goeker M."/>
        </authorList>
    </citation>
    <scope>NUCLEOTIDE SEQUENCE</scope>
    <source>
        <strain evidence="2">DSM 15523</strain>
        <strain evidence="3 5">DSM 16476</strain>
    </source>
</reference>
<feature type="transmembrane region" description="Helical" evidence="1">
    <location>
        <begin position="70"/>
        <end position="88"/>
    </location>
</feature>
<dbReference type="EMBL" id="JAUSUU010000005">
    <property type="protein sequence ID" value="MDQ0335387.1"/>
    <property type="molecule type" value="Genomic_DNA"/>
</dbReference>
<keyword evidence="1" id="KW-1133">Transmembrane helix</keyword>
<gene>
    <name evidence="2" type="ORF">J2Z56_001712</name>
    <name evidence="3" type="ORF">J2Z57_001835</name>
</gene>